<organism evidence="7 8">
    <name type="scientific">Arcticibacter svalbardensis MN12-7</name>
    <dbReference type="NCBI Taxonomy" id="1150600"/>
    <lineage>
        <taxon>Bacteria</taxon>
        <taxon>Pseudomonadati</taxon>
        <taxon>Bacteroidota</taxon>
        <taxon>Sphingobacteriia</taxon>
        <taxon>Sphingobacteriales</taxon>
        <taxon>Sphingobacteriaceae</taxon>
        <taxon>Arcticibacter</taxon>
    </lineage>
</organism>
<dbReference type="Gene3D" id="3.55.50.30">
    <property type="match status" value="1"/>
</dbReference>
<comment type="subcellular location">
    <subcellularLocation>
        <location evidence="4">Cell outer membrane</location>
        <topology evidence="4">Multi-pass membrane protein</topology>
    </subcellularLocation>
</comment>
<keyword evidence="3 4" id="KW-0998">Cell outer membrane</keyword>
<evidence type="ECO:0000256" key="4">
    <source>
        <dbReference type="PROSITE-ProRule" id="PRU01360"/>
    </source>
</evidence>
<comment type="similarity">
    <text evidence="4">Belongs to the TonB-dependent receptor family.</text>
</comment>
<evidence type="ECO:0000259" key="6">
    <source>
        <dbReference type="SMART" id="SM00965"/>
    </source>
</evidence>
<evidence type="ECO:0000256" key="5">
    <source>
        <dbReference type="SAM" id="SignalP"/>
    </source>
</evidence>
<reference evidence="7 8" key="1">
    <citation type="journal article" date="2013" name="Genome Announc.">
        <title>Draft Genome Sequence of Arcticibacter svalbardensis Strain MN12-7T, a Member of the Family Sphingobacteriaceae Isolated from an Arctic Soil Sample.</title>
        <authorList>
            <person name="Shivaji S."/>
            <person name="Ara S."/>
            <person name="Prasad S."/>
            <person name="Manasa B.P."/>
            <person name="Begum Z."/>
            <person name="Singh A."/>
            <person name="Kumar Pinnaka A."/>
        </authorList>
    </citation>
    <scope>NUCLEOTIDE SEQUENCE [LARGE SCALE GENOMIC DNA]</scope>
    <source>
        <strain evidence="7 8">MN12-7</strain>
    </source>
</reference>
<dbReference type="PATRIC" id="fig|1150600.3.peg.2526"/>
<dbReference type="InterPro" id="IPR008969">
    <property type="entry name" value="CarboxyPept-like_regulatory"/>
</dbReference>
<evidence type="ECO:0000313" key="7">
    <source>
        <dbReference type="EMBL" id="EOR94311.1"/>
    </source>
</evidence>
<dbReference type="InterPro" id="IPR023996">
    <property type="entry name" value="TonB-dep_OMP_SusC/RagA"/>
</dbReference>
<keyword evidence="2 4" id="KW-0472">Membrane</keyword>
<dbReference type="NCBIfam" id="TIGR04057">
    <property type="entry name" value="SusC_RagA_signa"/>
    <property type="match status" value="1"/>
</dbReference>
<evidence type="ECO:0000256" key="1">
    <source>
        <dbReference type="ARBA" id="ARBA00022448"/>
    </source>
</evidence>
<keyword evidence="1 4" id="KW-0813">Transport</keyword>
<dbReference type="Gene3D" id="2.60.40.1120">
    <property type="entry name" value="Carboxypeptidase-like, regulatory domain"/>
    <property type="match status" value="1"/>
</dbReference>
<feature type="domain" description="Secretin/TonB short N-terminal" evidence="6">
    <location>
        <begin position="46"/>
        <end position="97"/>
    </location>
</feature>
<comment type="caution">
    <text evidence="7">The sequence shown here is derived from an EMBL/GenBank/DDBJ whole genome shotgun (WGS) entry which is preliminary data.</text>
</comment>
<evidence type="ECO:0000256" key="2">
    <source>
        <dbReference type="ARBA" id="ARBA00023136"/>
    </source>
</evidence>
<dbReference type="PROSITE" id="PS52016">
    <property type="entry name" value="TONB_DEPENDENT_REC_3"/>
    <property type="match status" value="1"/>
</dbReference>
<keyword evidence="7" id="KW-0675">Receptor</keyword>
<dbReference type="Pfam" id="PF13715">
    <property type="entry name" value="CarbopepD_reg_2"/>
    <property type="match status" value="1"/>
</dbReference>
<evidence type="ECO:0000256" key="3">
    <source>
        <dbReference type="ARBA" id="ARBA00023237"/>
    </source>
</evidence>
<sequence length="1096" mass="121285">MKMTIVLIVAFSFGVRASGFSQSVSLTANSIELKQALAEISKQAGMRLLYNAALFDSAPRISVNLKVQNVDYALKKVLNGQNLSYRIIAGTITLTERKKTDFEVQGIVTDSIGVMPGVTVFLEGINGPSTVTDQNGQFHIRVPENATLVFRFIGYQDQKIHVGNLMKIDVTMVSASSRLEEVVIVGYGAQKKKNLTGAVSSVQAAELTQSPVASVSSALAGRLPGLIAVQSNGMPGNDQSSLNIRGFGEPLVLIDGAEGNMNSIDATEIESVSVLKDASAAIYGSRAGNGVILITTKRGTSGKPVISLNSTYTAQGTTAMPVAGNAGMYARILREGHIQGGQPEATAPYTEEEIQKFYDGTDPQYPNTNWFDVLLRDWAPQQDQNLSVRGGSEKIKYYGFLGYLKQETVWEKSGASYERINLRSNVDATIAKGLTSRLDFSTNLRNGKYPNRNMDINNTIWADLWNTRPVFPSEFPDPTKISYAEGGGTGGAHITSNRELSGYADYKKQDMRFIFDLNYQVPFVNGLSAKALISYIQGYGANKNFQKPVPFYKYDYEADLYSLAGSFGSAASLTLKRSSDRQILGQGFLNYSHRFNGLHDLDVQLIYESIDYFNDEVQATRSNFLTPAVDEMLAGSTNGMTNSALTNEMGRKSYIGRLNYTFADKYIFEATLRADASAKFPEASRWGYFPGASFAWRIDQEHFLKNSATVEALKLRLSFGSSGNDNTGNFQYLTGYNISDKNSGGSYIFGSTRYPGIISRGLANPDLTWEKLKIYNAGTDISLWKGLMYGSLDVFFRERSGILANRLMTVPSSFGSTLPPENINETNTRGLEFMLGTSRKNHDLTWDLSANISWSRSKWKYYEEPIYSDADQLRQNQRTGAWTDRTFGYKSDGLFTSMEEIAALPYDQDQRGNTTLRPGDVKYLDINADGIIDWKDQTDIGKGTQPNWMAGFNASLKYKNFDVSFLFQGAFGHYLKASLPQYSTAFFENRWTEETNDRYALIPRLGGASSNGWLSDYNLIDASYMRLKNVNVGYTFSSRLLKSIAIRQLRVFVAGSNLLTFSKLNKYDLDPEGPSGIGGMYYPQQKNVSAGLDLSF</sequence>
<dbReference type="NCBIfam" id="TIGR04056">
    <property type="entry name" value="OMP_RagA_SusC"/>
    <property type="match status" value="1"/>
</dbReference>
<feature type="chain" id="PRO_5004481939" evidence="5">
    <location>
        <begin position="18"/>
        <end position="1096"/>
    </location>
</feature>
<dbReference type="SMART" id="SM00965">
    <property type="entry name" value="STN"/>
    <property type="match status" value="1"/>
</dbReference>
<protein>
    <submittedName>
        <fullName evidence="7">TonB-dependent receptor</fullName>
    </submittedName>
</protein>
<keyword evidence="4" id="KW-0812">Transmembrane</keyword>
<dbReference type="SUPFAM" id="SSF49464">
    <property type="entry name" value="Carboxypeptidase regulatory domain-like"/>
    <property type="match status" value="1"/>
</dbReference>
<dbReference type="InterPro" id="IPR037066">
    <property type="entry name" value="Plug_dom_sf"/>
</dbReference>
<keyword evidence="5" id="KW-0732">Signal</keyword>
<keyword evidence="8" id="KW-1185">Reference proteome</keyword>
<evidence type="ECO:0000313" key="8">
    <source>
        <dbReference type="Proteomes" id="UP000014174"/>
    </source>
</evidence>
<feature type="signal peptide" evidence="5">
    <location>
        <begin position="1"/>
        <end position="17"/>
    </location>
</feature>
<dbReference type="GO" id="GO:0015344">
    <property type="term" value="F:siderophore uptake transmembrane transporter activity"/>
    <property type="evidence" value="ECO:0007669"/>
    <property type="project" value="TreeGrafter"/>
</dbReference>
<dbReference type="EMBL" id="AQPN01000090">
    <property type="protein sequence ID" value="EOR94311.1"/>
    <property type="molecule type" value="Genomic_DNA"/>
</dbReference>
<dbReference type="FunFam" id="2.170.130.10:FF:000003">
    <property type="entry name" value="SusC/RagA family TonB-linked outer membrane protein"/>
    <property type="match status" value="1"/>
</dbReference>
<dbReference type="InterPro" id="IPR039426">
    <property type="entry name" value="TonB-dep_rcpt-like"/>
</dbReference>
<dbReference type="AlphaFoldDB" id="R9GRG9"/>
<dbReference type="GO" id="GO:0009279">
    <property type="term" value="C:cell outer membrane"/>
    <property type="evidence" value="ECO:0007669"/>
    <property type="project" value="UniProtKB-SubCell"/>
</dbReference>
<name>R9GRG9_9SPHI</name>
<dbReference type="PANTHER" id="PTHR30069:SF28">
    <property type="entry name" value="TONB-DEPENDENT RECEPTOR YNCD-RELATED"/>
    <property type="match status" value="1"/>
</dbReference>
<dbReference type="STRING" id="1150600.ADIARSV_2552"/>
<dbReference type="InterPro" id="IPR012910">
    <property type="entry name" value="Plug_dom"/>
</dbReference>
<dbReference type="Gene3D" id="2.170.130.10">
    <property type="entry name" value="TonB-dependent receptor, plug domain"/>
    <property type="match status" value="1"/>
</dbReference>
<dbReference type="Pfam" id="PF07715">
    <property type="entry name" value="Plug"/>
    <property type="match status" value="1"/>
</dbReference>
<dbReference type="Proteomes" id="UP000014174">
    <property type="component" value="Unassembled WGS sequence"/>
</dbReference>
<dbReference type="GO" id="GO:0044718">
    <property type="term" value="P:siderophore transmembrane transport"/>
    <property type="evidence" value="ECO:0007669"/>
    <property type="project" value="TreeGrafter"/>
</dbReference>
<keyword evidence="4" id="KW-1134">Transmembrane beta strand</keyword>
<dbReference type="SUPFAM" id="SSF56935">
    <property type="entry name" value="Porins"/>
    <property type="match status" value="1"/>
</dbReference>
<gene>
    <name evidence="7" type="ORF">ADIARSV_2552</name>
</gene>
<dbReference type="eggNOG" id="COG1629">
    <property type="taxonomic scope" value="Bacteria"/>
</dbReference>
<accession>R9GRG9</accession>
<dbReference type="InterPro" id="IPR023997">
    <property type="entry name" value="TonB-dep_OMP_SusC/RagA_CS"/>
</dbReference>
<dbReference type="InterPro" id="IPR011662">
    <property type="entry name" value="Secretin/TonB_short_N"/>
</dbReference>
<dbReference type="PANTHER" id="PTHR30069">
    <property type="entry name" value="TONB-DEPENDENT OUTER MEMBRANE RECEPTOR"/>
    <property type="match status" value="1"/>
</dbReference>
<dbReference type="Pfam" id="PF07660">
    <property type="entry name" value="STN"/>
    <property type="match status" value="1"/>
</dbReference>
<proteinExistence type="inferred from homology"/>